<keyword evidence="2" id="KW-1185">Reference proteome</keyword>
<evidence type="ECO:0000313" key="1">
    <source>
        <dbReference type="EMBL" id="KAI9910214.1"/>
    </source>
</evidence>
<gene>
    <name evidence="1" type="ORF">PsorP6_010519</name>
</gene>
<name>A0ACC0VUQ0_9STRA</name>
<dbReference type="EMBL" id="CM047585">
    <property type="protein sequence ID" value="KAI9910214.1"/>
    <property type="molecule type" value="Genomic_DNA"/>
</dbReference>
<organism evidence="1 2">
    <name type="scientific">Peronosclerospora sorghi</name>
    <dbReference type="NCBI Taxonomy" id="230839"/>
    <lineage>
        <taxon>Eukaryota</taxon>
        <taxon>Sar</taxon>
        <taxon>Stramenopiles</taxon>
        <taxon>Oomycota</taxon>
        <taxon>Peronosporomycetes</taxon>
        <taxon>Peronosporales</taxon>
        <taxon>Peronosporaceae</taxon>
        <taxon>Peronosclerospora</taxon>
    </lineage>
</organism>
<reference evidence="1 2" key="1">
    <citation type="journal article" date="2022" name="bioRxiv">
        <title>The genome of the oomycete Peronosclerospora sorghi, a cosmopolitan pathogen of maize and sorghum, is inflated with dispersed pseudogenes.</title>
        <authorList>
            <person name="Fletcher K."/>
            <person name="Martin F."/>
            <person name="Isakeit T."/>
            <person name="Cavanaugh K."/>
            <person name="Magill C."/>
            <person name="Michelmore R."/>
        </authorList>
    </citation>
    <scope>NUCLEOTIDE SEQUENCE [LARGE SCALE GENOMIC DNA]</scope>
    <source>
        <strain evidence="1">P6</strain>
    </source>
</reference>
<comment type="caution">
    <text evidence="1">The sequence shown here is derived from an EMBL/GenBank/DDBJ whole genome shotgun (WGS) entry which is preliminary data.</text>
</comment>
<accession>A0ACC0VUQ0</accession>
<sequence>MKLLHAVRLAAVAASLFFYDASARSLKLSLHPAAFGTAQDAASIQSEDRMFSSGKKLLPTETIRQRLIDEGKRLPSPAMMQHLEEHFFKDKMLKEILKHPEVLSHYNDVFGTLNEIPLSTVLLFKFDAGQIKTIIEGAKRNKNVEYLLNFLKQRITDSS</sequence>
<evidence type="ECO:0000313" key="2">
    <source>
        <dbReference type="Proteomes" id="UP001163321"/>
    </source>
</evidence>
<proteinExistence type="predicted"/>
<protein>
    <submittedName>
        <fullName evidence="1">Uncharacterized protein</fullName>
    </submittedName>
</protein>
<dbReference type="Proteomes" id="UP001163321">
    <property type="component" value="Chromosome 6"/>
</dbReference>